<feature type="compositionally biased region" description="Pro residues" evidence="1">
    <location>
        <begin position="239"/>
        <end position="253"/>
    </location>
</feature>
<sequence>MNDFDDNFGGPADAYNDPYLIDSTLDPYIFVTLGMLALLVVVVCLVGYYIGRSATRRRLEAERKASRDAIYGSVRYALEKAMKSSGAVILERGREVADILDARLGLLVVVHNKLGKAVATLRNAPSAKRPEPPKPAGQKVPRGTYSHAFEVSQALEDLSAFWQKDTVDELLRNAQRELSTPPVMPVVQNASMFKWERKTPSAAAVVKGALEDANKAGTAPVAPLPGEALPAKTEDAAPAPEPDPTPPPPPPAPKPKRGGPLPAHKRNMLA</sequence>
<feature type="region of interest" description="Disordered" evidence="1">
    <location>
        <begin position="121"/>
        <end position="142"/>
    </location>
</feature>
<protein>
    <submittedName>
        <fullName evidence="3">Uncharacterized protein</fullName>
    </submittedName>
</protein>
<dbReference type="EMBL" id="GL883081">
    <property type="protein sequence ID" value="EGF89261.1"/>
    <property type="molecule type" value="Genomic_DNA"/>
</dbReference>
<dbReference type="AlphaFoldDB" id="F4QTW1"/>
<feature type="transmembrane region" description="Helical" evidence="2">
    <location>
        <begin position="28"/>
        <end position="50"/>
    </location>
</feature>
<organism evidence="3 4">
    <name type="scientific">Asticcacaulis biprosthecium C19</name>
    <dbReference type="NCBI Taxonomy" id="715226"/>
    <lineage>
        <taxon>Bacteria</taxon>
        <taxon>Pseudomonadati</taxon>
        <taxon>Pseudomonadota</taxon>
        <taxon>Alphaproteobacteria</taxon>
        <taxon>Caulobacterales</taxon>
        <taxon>Caulobacteraceae</taxon>
        <taxon>Asticcacaulis</taxon>
    </lineage>
</organism>
<reference evidence="4" key="1">
    <citation type="submission" date="2011-03" db="EMBL/GenBank/DDBJ databases">
        <title>Draft genome sequence of Brevundimonas diminuta.</title>
        <authorList>
            <person name="Brown P.J.B."/>
            <person name="Buechlein A."/>
            <person name="Hemmerich C."/>
            <person name="Brun Y.V."/>
        </authorList>
    </citation>
    <scope>NUCLEOTIDE SEQUENCE [LARGE SCALE GENOMIC DNA]</scope>
    <source>
        <strain evidence="4">C19</strain>
    </source>
</reference>
<dbReference type="Proteomes" id="UP000006512">
    <property type="component" value="Unassembled WGS sequence"/>
</dbReference>
<name>F4QTW1_9CAUL</name>
<keyword evidence="2" id="KW-1133">Transmembrane helix</keyword>
<evidence type="ECO:0000313" key="3">
    <source>
        <dbReference type="EMBL" id="EGF89261.1"/>
    </source>
</evidence>
<evidence type="ECO:0000256" key="1">
    <source>
        <dbReference type="SAM" id="MobiDB-lite"/>
    </source>
</evidence>
<dbReference type="OrthoDB" id="9828337at2"/>
<keyword evidence="2" id="KW-0812">Transmembrane</keyword>
<dbReference type="RefSeq" id="WP_006275382.1">
    <property type="nucleotide sequence ID" value="NZ_GL883081.1"/>
</dbReference>
<feature type="region of interest" description="Disordered" evidence="1">
    <location>
        <begin position="216"/>
        <end position="270"/>
    </location>
</feature>
<gene>
    <name evidence="3" type="ORF">ABI_46090</name>
</gene>
<evidence type="ECO:0000313" key="4">
    <source>
        <dbReference type="Proteomes" id="UP000006512"/>
    </source>
</evidence>
<proteinExistence type="predicted"/>
<dbReference type="HOGENOM" id="CLU_1029143_0_0_5"/>
<evidence type="ECO:0000256" key="2">
    <source>
        <dbReference type="SAM" id="Phobius"/>
    </source>
</evidence>
<keyword evidence="4" id="KW-1185">Reference proteome</keyword>
<keyword evidence="2" id="KW-0472">Membrane</keyword>
<dbReference type="STRING" id="715226.ABI_46090"/>
<accession>F4QTW1</accession>